<evidence type="ECO:0000256" key="6">
    <source>
        <dbReference type="ARBA" id="ARBA00022500"/>
    </source>
</evidence>
<evidence type="ECO:0000256" key="5">
    <source>
        <dbReference type="ARBA" id="ARBA00022475"/>
    </source>
</evidence>
<dbReference type="GO" id="GO:0009288">
    <property type="term" value="C:bacterial-type flagellum"/>
    <property type="evidence" value="ECO:0007669"/>
    <property type="project" value="InterPro"/>
</dbReference>
<dbReference type="GO" id="GO:0005886">
    <property type="term" value="C:plasma membrane"/>
    <property type="evidence" value="ECO:0007669"/>
    <property type="project" value="UniProtKB-SubCell"/>
</dbReference>
<dbReference type="Proteomes" id="UP000242502">
    <property type="component" value="Unassembled WGS sequence"/>
</dbReference>
<comment type="subcellular location">
    <subcellularLocation>
        <location evidence="1">Cell membrane</location>
        <topology evidence="1">Peripheral membrane protein</topology>
        <orientation evidence="1">Cytoplasmic side</orientation>
    </subcellularLocation>
</comment>
<dbReference type="Gene3D" id="1.10.287.1700">
    <property type="match status" value="1"/>
</dbReference>
<name>A0A1D2QMC1_9GAMM</name>
<feature type="coiled-coil region" evidence="11">
    <location>
        <begin position="15"/>
        <end position="42"/>
    </location>
</feature>
<reference evidence="12 13" key="1">
    <citation type="journal article" date="2016" name="Appl. Environ. Microbiol.">
        <title>Lack of Overt Genome Reduction in the Bryostatin-Producing Bryozoan Symbiont "Candidatus Endobugula sertula".</title>
        <authorList>
            <person name="Miller I.J."/>
            <person name="Vanee N."/>
            <person name="Fong S.S."/>
            <person name="Lim-Fong G.E."/>
            <person name="Kwan J.C."/>
        </authorList>
    </citation>
    <scope>NUCLEOTIDE SEQUENCE [LARGE SCALE GENOMIC DNA]</scope>
    <source>
        <strain evidence="12">AB1-4</strain>
    </source>
</reference>
<gene>
    <name evidence="12" type="ORF">AB835_12630</name>
</gene>
<feature type="coiled-coil region" evidence="11">
    <location>
        <begin position="79"/>
        <end position="120"/>
    </location>
</feature>
<evidence type="ECO:0000313" key="12">
    <source>
        <dbReference type="EMBL" id="ODS22704.1"/>
    </source>
</evidence>
<keyword evidence="4" id="KW-0813">Transport</keyword>
<dbReference type="GO" id="GO:0006935">
    <property type="term" value="P:chemotaxis"/>
    <property type="evidence" value="ECO:0007669"/>
    <property type="project" value="UniProtKB-KW"/>
</dbReference>
<keyword evidence="10" id="KW-1006">Bacterial flagellum protein export</keyword>
<keyword evidence="11" id="KW-0175">Coiled coil</keyword>
<dbReference type="InterPro" id="IPR053716">
    <property type="entry name" value="Flag_assembly_chemotaxis_eff"/>
</dbReference>
<evidence type="ECO:0000256" key="2">
    <source>
        <dbReference type="ARBA" id="ARBA00010004"/>
    </source>
</evidence>
<protein>
    <recommendedName>
        <fullName evidence="3">Flagellar FliJ protein</fullName>
    </recommendedName>
</protein>
<dbReference type="InterPro" id="IPR012823">
    <property type="entry name" value="Flagell_FliJ"/>
</dbReference>
<dbReference type="Pfam" id="PF02050">
    <property type="entry name" value="FliJ"/>
    <property type="match status" value="1"/>
</dbReference>
<evidence type="ECO:0000256" key="1">
    <source>
        <dbReference type="ARBA" id="ARBA00004413"/>
    </source>
</evidence>
<dbReference type="GO" id="GO:0044781">
    <property type="term" value="P:bacterial-type flagellum organization"/>
    <property type="evidence" value="ECO:0007669"/>
    <property type="project" value="UniProtKB-KW"/>
</dbReference>
<dbReference type="PANTHER" id="PTHR38786">
    <property type="entry name" value="FLAGELLAR FLIJ PROTEIN"/>
    <property type="match status" value="1"/>
</dbReference>
<evidence type="ECO:0000256" key="4">
    <source>
        <dbReference type="ARBA" id="ARBA00022448"/>
    </source>
</evidence>
<keyword evidence="5" id="KW-1003">Cell membrane</keyword>
<dbReference type="AlphaFoldDB" id="A0A1D2QMC1"/>
<evidence type="ECO:0000256" key="11">
    <source>
        <dbReference type="SAM" id="Coils"/>
    </source>
</evidence>
<dbReference type="GO" id="GO:0071973">
    <property type="term" value="P:bacterial-type flagellum-dependent cell motility"/>
    <property type="evidence" value="ECO:0007669"/>
    <property type="project" value="InterPro"/>
</dbReference>
<evidence type="ECO:0000256" key="7">
    <source>
        <dbReference type="ARBA" id="ARBA00022795"/>
    </source>
</evidence>
<dbReference type="GO" id="GO:0015031">
    <property type="term" value="P:protein transport"/>
    <property type="evidence" value="ECO:0007669"/>
    <property type="project" value="UniProtKB-KW"/>
</dbReference>
<organism evidence="12 13">
    <name type="scientific">Candidatus Endobugula sertula</name>
    <name type="common">Bugula neritina bacterial symbiont</name>
    <dbReference type="NCBI Taxonomy" id="62101"/>
    <lineage>
        <taxon>Bacteria</taxon>
        <taxon>Pseudomonadati</taxon>
        <taxon>Pseudomonadota</taxon>
        <taxon>Gammaproteobacteria</taxon>
        <taxon>Cellvibrionales</taxon>
        <taxon>Cellvibrionaceae</taxon>
        <taxon>Candidatus Endobugula</taxon>
    </lineage>
</organism>
<keyword evidence="9" id="KW-0472">Membrane</keyword>
<evidence type="ECO:0000256" key="8">
    <source>
        <dbReference type="ARBA" id="ARBA00022927"/>
    </source>
</evidence>
<sequence>MVIKSRLTMVLDKSEQEQQQIVDRLEKAVTFVEQERLKLSQLRAYEEEYLKSIQIHQHNWTSKQINHYRSFCYKINDTANKQQESLEAAQQVVEQLRKQLNEAQHKITVLNDIIQQQRQQLIQVHDKRLQKDIDEISNLRLYYSVKY</sequence>
<keyword evidence="6" id="KW-0145">Chemotaxis</keyword>
<dbReference type="EMBL" id="MDLC01000056">
    <property type="protein sequence ID" value="ODS22704.1"/>
    <property type="molecule type" value="Genomic_DNA"/>
</dbReference>
<keyword evidence="7" id="KW-1005">Bacterial flagellum biogenesis</keyword>
<evidence type="ECO:0000256" key="10">
    <source>
        <dbReference type="ARBA" id="ARBA00023225"/>
    </source>
</evidence>
<accession>A0A1D2QMC1</accession>
<evidence type="ECO:0000313" key="13">
    <source>
        <dbReference type="Proteomes" id="UP000242502"/>
    </source>
</evidence>
<evidence type="ECO:0000256" key="9">
    <source>
        <dbReference type="ARBA" id="ARBA00023136"/>
    </source>
</evidence>
<dbReference type="InterPro" id="IPR052570">
    <property type="entry name" value="FliJ"/>
</dbReference>
<comment type="similarity">
    <text evidence="2">Belongs to the FliJ family.</text>
</comment>
<proteinExistence type="inferred from homology"/>
<keyword evidence="8" id="KW-0653">Protein transport</keyword>
<evidence type="ECO:0000256" key="3">
    <source>
        <dbReference type="ARBA" id="ARBA00020392"/>
    </source>
</evidence>
<dbReference type="STRING" id="62101.AB835_12630"/>
<dbReference type="PANTHER" id="PTHR38786:SF1">
    <property type="entry name" value="FLAGELLAR FLIJ PROTEIN"/>
    <property type="match status" value="1"/>
</dbReference>
<comment type="caution">
    <text evidence="12">The sequence shown here is derived from an EMBL/GenBank/DDBJ whole genome shotgun (WGS) entry which is preliminary data.</text>
</comment>